<protein>
    <submittedName>
        <fullName evidence="1">Uncharacterized protein</fullName>
    </submittedName>
</protein>
<organism evidence="1 2">
    <name type="scientific">Thalassorhabdus alkalitolerans</name>
    <dbReference type="NCBI Taxonomy" id="2282697"/>
    <lineage>
        <taxon>Bacteria</taxon>
        <taxon>Bacillati</taxon>
        <taxon>Bacillota</taxon>
        <taxon>Bacilli</taxon>
        <taxon>Bacillales</taxon>
        <taxon>Bacillaceae</taxon>
        <taxon>Thalassorhabdus</taxon>
    </lineage>
</organism>
<keyword evidence="2" id="KW-1185">Reference proteome</keyword>
<evidence type="ECO:0000313" key="2">
    <source>
        <dbReference type="Proteomes" id="UP001596142"/>
    </source>
</evidence>
<accession>A0ABW0YPK1</accession>
<dbReference type="RefSeq" id="WP_385939033.1">
    <property type="nucleotide sequence ID" value="NZ_JBHSOZ010000003.1"/>
</dbReference>
<dbReference type="Proteomes" id="UP001596142">
    <property type="component" value="Unassembled WGS sequence"/>
</dbReference>
<gene>
    <name evidence="1" type="ORF">ACFPU1_04475</name>
</gene>
<dbReference type="EMBL" id="JBHSOZ010000003">
    <property type="protein sequence ID" value="MFC5712024.1"/>
    <property type="molecule type" value="Genomic_DNA"/>
</dbReference>
<proteinExistence type="predicted"/>
<name>A0ABW0YPK1_9BACI</name>
<sequence>MSPPLRIKSQLKKQLGDKLDEEIISLMSEAIEQEIHKFQVERTWAGYIRAYYNSHTTRVRVKVGPRDLEFTRSGELMSSGVFVISGQLRV</sequence>
<evidence type="ECO:0000313" key="1">
    <source>
        <dbReference type="EMBL" id="MFC5712024.1"/>
    </source>
</evidence>
<reference evidence="2" key="1">
    <citation type="journal article" date="2019" name="Int. J. Syst. Evol. Microbiol.">
        <title>The Global Catalogue of Microorganisms (GCM) 10K type strain sequencing project: providing services to taxonomists for standard genome sequencing and annotation.</title>
        <authorList>
            <consortium name="The Broad Institute Genomics Platform"/>
            <consortium name="The Broad Institute Genome Sequencing Center for Infectious Disease"/>
            <person name="Wu L."/>
            <person name="Ma J."/>
        </authorList>
    </citation>
    <scope>NUCLEOTIDE SEQUENCE [LARGE SCALE GENOMIC DNA]</scope>
    <source>
        <strain evidence="2">CECT 7184</strain>
    </source>
</reference>
<comment type="caution">
    <text evidence="1">The sequence shown here is derived from an EMBL/GenBank/DDBJ whole genome shotgun (WGS) entry which is preliminary data.</text>
</comment>